<evidence type="ECO:0000313" key="2">
    <source>
        <dbReference type="Proteomes" id="UP000681720"/>
    </source>
</evidence>
<sequence>MPSIPPQLSGVIQNVAFNVDWGEFVQDLKRQYPQIVNVIRLKNRNLKDLKLVKVEFNSDTIR</sequence>
<feature type="non-terminal residue" evidence="1">
    <location>
        <position position="62"/>
    </location>
</feature>
<comment type="caution">
    <text evidence="1">The sequence shown here is derived from an EMBL/GenBank/DDBJ whole genome shotgun (WGS) entry which is preliminary data.</text>
</comment>
<name>A0A8S2Z0I9_9BILA</name>
<proteinExistence type="predicted"/>
<dbReference type="Proteomes" id="UP000681720">
    <property type="component" value="Unassembled WGS sequence"/>
</dbReference>
<dbReference type="EMBL" id="CAJOBJ010103435">
    <property type="protein sequence ID" value="CAF4598382.1"/>
    <property type="molecule type" value="Genomic_DNA"/>
</dbReference>
<evidence type="ECO:0000313" key="1">
    <source>
        <dbReference type="EMBL" id="CAF4598382.1"/>
    </source>
</evidence>
<dbReference type="AlphaFoldDB" id="A0A8S2Z0I9"/>
<protein>
    <submittedName>
        <fullName evidence="1">Uncharacterized protein</fullName>
    </submittedName>
</protein>
<reference evidence="1" key="1">
    <citation type="submission" date="2021-02" db="EMBL/GenBank/DDBJ databases">
        <authorList>
            <person name="Nowell W R."/>
        </authorList>
    </citation>
    <scope>NUCLEOTIDE SEQUENCE</scope>
</reference>
<accession>A0A8S2Z0I9</accession>
<organism evidence="1 2">
    <name type="scientific">Rotaria magnacalcarata</name>
    <dbReference type="NCBI Taxonomy" id="392030"/>
    <lineage>
        <taxon>Eukaryota</taxon>
        <taxon>Metazoa</taxon>
        <taxon>Spiralia</taxon>
        <taxon>Gnathifera</taxon>
        <taxon>Rotifera</taxon>
        <taxon>Eurotatoria</taxon>
        <taxon>Bdelloidea</taxon>
        <taxon>Philodinida</taxon>
        <taxon>Philodinidae</taxon>
        <taxon>Rotaria</taxon>
    </lineage>
</organism>
<gene>
    <name evidence="1" type="ORF">GIL414_LOCUS38810</name>
</gene>